<gene>
    <name evidence="2" type="ORF">GCK32_021498</name>
</gene>
<comment type="caution">
    <text evidence="2">The sequence shown here is derived from an EMBL/GenBank/DDBJ whole genome shotgun (WGS) entry which is preliminary data.</text>
</comment>
<feature type="region of interest" description="Disordered" evidence="1">
    <location>
        <begin position="79"/>
        <end position="125"/>
    </location>
</feature>
<dbReference type="Proteomes" id="UP001331761">
    <property type="component" value="Unassembled WGS sequence"/>
</dbReference>
<keyword evidence="3" id="KW-1185">Reference proteome</keyword>
<evidence type="ECO:0000256" key="1">
    <source>
        <dbReference type="SAM" id="MobiDB-lite"/>
    </source>
</evidence>
<reference evidence="2 3" key="1">
    <citation type="submission" date="2019-10" db="EMBL/GenBank/DDBJ databases">
        <title>Assembly and Annotation for the nematode Trichostrongylus colubriformis.</title>
        <authorList>
            <person name="Martin J."/>
        </authorList>
    </citation>
    <scope>NUCLEOTIDE SEQUENCE [LARGE SCALE GENOMIC DNA]</scope>
    <source>
        <strain evidence="2">G859</strain>
        <tissue evidence="2">Whole worm</tissue>
    </source>
</reference>
<evidence type="ECO:0000313" key="3">
    <source>
        <dbReference type="Proteomes" id="UP001331761"/>
    </source>
</evidence>
<accession>A0AAN8EYK2</accession>
<dbReference type="EMBL" id="WIXE01024499">
    <property type="protein sequence ID" value="KAK5965544.1"/>
    <property type="molecule type" value="Genomic_DNA"/>
</dbReference>
<protein>
    <submittedName>
        <fullName evidence="2">Uncharacterized protein</fullName>
    </submittedName>
</protein>
<evidence type="ECO:0000313" key="2">
    <source>
        <dbReference type="EMBL" id="KAK5965544.1"/>
    </source>
</evidence>
<sequence>MIELDELDDLDGVISEDADSDEEAMGEKCITLLSSLLPSGSSFPYSAQSQSVPTDVEEKSSTTRQLTILSTAAEVINDYGESIRASESHDEDDDDVLPPPEGQYSEQPEELQEEQGNQEVRVFSF</sequence>
<name>A0AAN8EYK2_TRICO</name>
<organism evidence="2 3">
    <name type="scientific">Trichostrongylus colubriformis</name>
    <name type="common">Black scour worm</name>
    <dbReference type="NCBI Taxonomy" id="6319"/>
    <lineage>
        <taxon>Eukaryota</taxon>
        <taxon>Metazoa</taxon>
        <taxon>Ecdysozoa</taxon>
        <taxon>Nematoda</taxon>
        <taxon>Chromadorea</taxon>
        <taxon>Rhabditida</taxon>
        <taxon>Rhabditina</taxon>
        <taxon>Rhabditomorpha</taxon>
        <taxon>Strongyloidea</taxon>
        <taxon>Trichostrongylidae</taxon>
        <taxon>Trichostrongylus</taxon>
    </lineage>
</organism>
<proteinExistence type="predicted"/>
<feature type="region of interest" description="Disordered" evidence="1">
    <location>
        <begin position="1"/>
        <end position="23"/>
    </location>
</feature>
<dbReference type="AlphaFoldDB" id="A0AAN8EYK2"/>